<dbReference type="PANTHER" id="PTHR30561:SF1">
    <property type="entry name" value="MULTIDRUG TRANSPORTER EMRE"/>
    <property type="match status" value="1"/>
</dbReference>
<name>A0A191WHX3_9MICO</name>
<dbReference type="AlphaFoldDB" id="A0A191WHX3"/>
<evidence type="ECO:0000313" key="9">
    <source>
        <dbReference type="EMBL" id="ANJ27773.1"/>
    </source>
</evidence>
<gene>
    <name evidence="9" type="ORF">ATC03_14710</name>
</gene>
<reference evidence="10" key="2">
    <citation type="submission" date="2016-01" db="EMBL/GenBank/DDBJ databases">
        <title>Complete genome sequence of Agromyces aureus AR33T and comparison with related organisms.</title>
        <authorList>
            <person name="Corretto E."/>
            <person name="Antonielli L."/>
            <person name="Sessitsch A."/>
            <person name="Brader G."/>
        </authorList>
    </citation>
    <scope>NUCLEOTIDE SEQUENCE [LARGE SCALE GENOMIC DNA]</scope>
    <source>
        <strain evidence="10">AR33</strain>
    </source>
</reference>
<dbReference type="RefSeq" id="WP_067878659.1">
    <property type="nucleotide sequence ID" value="NZ_CP013979.1"/>
</dbReference>
<feature type="transmembrane region" description="Helical" evidence="8">
    <location>
        <begin position="87"/>
        <end position="105"/>
    </location>
</feature>
<evidence type="ECO:0000256" key="1">
    <source>
        <dbReference type="ARBA" id="ARBA00004651"/>
    </source>
</evidence>
<dbReference type="InterPro" id="IPR000390">
    <property type="entry name" value="Small_drug/metabolite_transptr"/>
</dbReference>
<keyword evidence="5 8" id="KW-1133">Transmembrane helix</keyword>
<dbReference type="InterPro" id="IPR045324">
    <property type="entry name" value="Small_multidrug_res"/>
</dbReference>
<proteinExistence type="inferred from homology"/>
<dbReference type="OrthoDB" id="3175079at2"/>
<dbReference type="Gene3D" id="1.10.3730.20">
    <property type="match status" value="1"/>
</dbReference>
<keyword evidence="4 7" id="KW-0812">Transmembrane</keyword>
<evidence type="ECO:0000256" key="7">
    <source>
        <dbReference type="RuleBase" id="RU003942"/>
    </source>
</evidence>
<reference evidence="9 10" key="1">
    <citation type="journal article" date="2016" name="Int. J. Syst. Evol. Microbiol.">
        <title>Agromyces aureus sp. nov., isolated from the rhizosphere of Salix caprea L. grown in a heavy-metal-contaminated soil.</title>
        <authorList>
            <person name="Corretto E."/>
            <person name="Antonielli L."/>
            <person name="Sessitsch A."/>
            <person name="Compant S."/>
            <person name="Gorfer M."/>
            <person name="Kuffner M."/>
            <person name="Brader G."/>
        </authorList>
    </citation>
    <scope>NUCLEOTIDE SEQUENCE [LARGE SCALE GENOMIC DNA]</scope>
    <source>
        <strain evidence="9 10">AR33</strain>
    </source>
</reference>
<evidence type="ECO:0000256" key="3">
    <source>
        <dbReference type="ARBA" id="ARBA00022475"/>
    </source>
</evidence>
<evidence type="ECO:0000256" key="2">
    <source>
        <dbReference type="ARBA" id="ARBA00022448"/>
    </source>
</evidence>
<sequence>MTWVLLAFAILSEVGATLSLRMATHAERRRRVWIVPVVVGYLCSFVLLAATLAQGMQVGVAYGVWTAVGVVLTALAGRLLFREPFTWVMGAGVALIVGGVLLIELGTPGH</sequence>
<evidence type="ECO:0000256" key="4">
    <source>
        <dbReference type="ARBA" id="ARBA00022692"/>
    </source>
</evidence>
<dbReference type="GO" id="GO:0015297">
    <property type="term" value="F:antiporter activity"/>
    <property type="evidence" value="ECO:0007669"/>
    <property type="project" value="TreeGrafter"/>
</dbReference>
<evidence type="ECO:0000256" key="8">
    <source>
        <dbReference type="SAM" id="Phobius"/>
    </source>
</evidence>
<accession>A0A191WHX3</accession>
<comment type="similarity">
    <text evidence="7">Belongs to the drug/metabolite transporter (DMT) superfamily. Small multidrug resistance (SMR) (TC 2.A.7.1) family.</text>
</comment>
<dbReference type="STRING" id="453304.ATC03_14710"/>
<organism evidence="9 10">
    <name type="scientific">Agromyces aureus</name>
    <dbReference type="NCBI Taxonomy" id="453304"/>
    <lineage>
        <taxon>Bacteria</taxon>
        <taxon>Bacillati</taxon>
        <taxon>Actinomycetota</taxon>
        <taxon>Actinomycetes</taxon>
        <taxon>Micrococcales</taxon>
        <taxon>Microbacteriaceae</taxon>
        <taxon>Agromyces</taxon>
    </lineage>
</organism>
<dbReference type="KEGG" id="agy:ATC03_14710"/>
<dbReference type="GO" id="GO:0031460">
    <property type="term" value="P:glycine betaine transport"/>
    <property type="evidence" value="ECO:0007669"/>
    <property type="project" value="TreeGrafter"/>
</dbReference>
<feature type="transmembrane region" description="Helical" evidence="8">
    <location>
        <begin position="32"/>
        <end position="53"/>
    </location>
</feature>
<keyword evidence="10" id="KW-1185">Reference proteome</keyword>
<dbReference type="PANTHER" id="PTHR30561">
    <property type="entry name" value="SMR FAMILY PROTON-DEPENDENT DRUG EFFLUX TRANSPORTER SUGE"/>
    <property type="match status" value="1"/>
</dbReference>
<evidence type="ECO:0000256" key="5">
    <source>
        <dbReference type="ARBA" id="ARBA00022989"/>
    </source>
</evidence>
<dbReference type="EMBL" id="CP013979">
    <property type="protein sequence ID" value="ANJ27773.1"/>
    <property type="molecule type" value="Genomic_DNA"/>
</dbReference>
<dbReference type="GO" id="GO:0015220">
    <property type="term" value="F:choline transmembrane transporter activity"/>
    <property type="evidence" value="ECO:0007669"/>
    <property type="project" value="TreeGrafter"/>
</dbReference>
<comment type="subcellular location">
    <subcellularLocation>
        <location evidence="1 7">Cell membrane</location>
        <topology evidence="1 7">Multi-pass membrane protein</topology>
    </subcellularLocation>
</comment>
<dbReference type="SUPFAM" id="SSF103481">
    <property type="entry name" value="Multidrug resistance efflux transporter EmrE"/>
    <property type="match status" value="1"/>
</dbReference>
<dbReference type="GO" id="GO:0015199">
    <property type="term" value="F:amino-acid betaine transmembrane transporter activity"/>
    <property type="evidence" value="ECO:0007669"/>
    <property type="project" value="TreeGrafter"/>
</dbReference>
<dbReference type="Pfam" id="PF00893">
    <property type="entry name" value="Multi_Drug_Res"/>
    <property type="match status" value="1"/>
</dbReference>
<keyword evidence="6 8" id="KW-0472">Membrane</keyword>
<dbReference type="InterPro" id="IPR037185">
    <property type="entry name" value="EmrE-like"/>
</dbReference>
<feature type="transmembrane region" description="Helical" evidence="8">
    <location>
        <begin position="60"/>
        <end position="81"/>
    </location>
</feature>
<protein>
    <submittedName>
        <fullName evidence="9">Cation transporter</fullName>
    </submittedName>
</protein>
<evidence type="ECO:0000313" key="10">
    <source>
        <dbReference type="Proteomes" id="UP000078437"/>
    </source>
</evidence>
<dbReference type="Proteomes" id="UP000078437">
    <property type="component" value="Chromosome"/>
</dbReference>
<keyword evidence="2" id="KW-0813">Transport</keyword>
<evidence type="ECO:0000256" key="6">
    <source>
        <dbReference type="ARBA" id="ARBA00023136"/>
    </source>
</evidence>
<keyword evidence="3" id="KW-1003">Cell membrane</keyword>
<dbReference type="GO" id="GO:0005886">
    <property type="term" value="C:plasma membrane"/>
    <property type="evidence" value="ECO:0007669"/>
    <property type="project" value="UniProtKB-SubCell"/>
</dbReference>